<protein>
    <submittedName>
        <fullName evidence="7">Gamma interferon inducible lysosomal thiol reductase GILT</fullName>
    </submittedName>
</protein>
<keyword evidence="4" id="KW-0732">Signal</keyword>
<name>A0A9W9KEG3_9EURO</name>
<keyword evidence="5" id="KW-0325">Glycoprotein</keyword>
<evidence type="ECO:0000256" key="3">
    <source>
        <dbReference type="ARBA" id="ARBA00022525"/>
    </source>
</evidence>
<dbReference type="EMBL" id="JAPMSZ010000005">
    <property type="protein sequence ID" value="KAJ5102032.1"/>
    <property type="molecule type" value="Genomic_DNA"/>
</dbReference>
<proteinExistence type="inferred from homology"/>
<dbReference type="Proteomes" id="UP001141434">
    <property type="component" value="Unassembled WGS sequence"/>
</dbReference>
<sequence length="326" mass="35747">MEKLPLHSKEAEPGHVPTLGSSQGRVRPSRTTLLRRSLIAICFLVGCYLVLKPAETKCYSPKCVPYDGYNSEGPDTMSKIHVPGESDPIGSKNTPETKISAVPSAPAKLAQTRVPLEAHLMSKCPDAQECLQELVLPAMEQISDMVDFQLSFIASVSKKSHEIECKHGPAECVGDMLILCAANLPFPPTADDSLLPSQYPRTPVIRSLGFANCLINDFPQIPEREYVRQCALEHGIDFDALNRCASQQDDDPNGGEKPPLSGLALLRENALRGEKLGVKISCTVRLDETVWCVRDGGEWTDCAKDGEGSKPLVLIDEVKKLWKERN</sequence>
<keyword evidence="3" id="KW-0964">Secreted</keyword>
<feature type="region of interest" description="Disordered" evidence="6">
    <location>
        <begin position="1"/>
        <end position="28"/>
    </location>
</feature>
<reference evidence="7" key="1">
    <citation type="submission" date="2022-11" db="EMBL/GenBank/DDBJ databases">
        <authorList>
            <person name="Petersen C."/>
        </authorList>
    </citation>
    <scope>NUCLEOTIDE SEQUENCE</scope>
    <source>
        <strain evidence="7">IBT 34128</strain>
    </source>
</reference>
<evidence type="ECO:0000256" key="4">
    <source>
        <dbReference type="ARBA" id="ARBA00022729"/>
    </source>
</evidence>
<reference evidence="7" key="2">
    <citation type="journal article" date="2023" name="IMA Fungus">
        <title>Comparative genomic study of the Penicillium genus elucidates a diverse pangenome and 15 lateral gene transfer events.</title>
        <authorList>
            <person name="Petersen C."/>
            <person name="Sorensen T."/>
            <person name="Nielsen M.R."/>
            <person name="Sondergaard T.E."/>
            <person name="Sorensen J.L."/>
            <person name="Fitzpatrick D.A."/>
            <person name="Frisvad J.C."/>
            <person name="Nielsen K.L."/>
        </authorList>
    </citation>
    <scope>NUCLEOTIDE SEQUENCE</scope>
    <source>
        <strain evidence="7">IBT 34128</strain>
    </source>
</reference>
<organism evidence="7 8">
    <name type="scientific">Penicillium alfredii</name>
    <dbReference type="NCBI Taxonomy" id="1506179"/>
    <lineage>
        <taxon>Eukaryota</taxon>
        <taxon>Fungi</taxon>
        <taxon>Dikarya</taxon>
        <taxon>Ascomycota</taxon>
        <taxon>Pezizomycotina</taxon>
        <taxon>Eurotiomycetes</taxon>
        <taxon>Eurotiomycetidae</taxon>
        <taxon>Eurotiales</taxon>
        <taxon>Aspergillaceae</taxon>
        <taxon>Penicillium</taxon>
    </lineage>
</organism>
<dbReference type="PANTHER" id="PTHR13234:SF8">
    <property type="entry name" value="GAMMA-INTERFERON-INDUCIBLE LYSOSOMAL THIOL REDUCTASE"/>
    <property type="match status" value="1"/>
</dbReference>
<dbReference type="PANTHER" id="PTHR13234">
    <property type="entry name" value="GAMMA-INTERFERON INDUCIBLE LYSOSOMAL THIOL REDUCTASE GILT"/>
    <property type="match status" value="1"/>
</dbReference>
<evidence type="ECO:0000256" key="5">
    <source>
        <dbReference type="ARBA" id="ARBA00023180"/>
    </source>
</evidence>
<dbReference type="RefSeq" id="XP_056512863.1">
    <property type="nucleotide sequence ID" value="XM_056654836.1"/>
</dbReference>
<comment type="similarity">
    <text evidence="2">Belongs to the GILT family.</text>
</comment>
<comment type="caution">
    <text evidence="7">The sequence shown here is derived from an EMBL/GenBank/DDBJ whole genome shotgun (WGS) entry which is preliminary data.</text>
</comment>
<accession>A0A9W9KEG3</accession>
<feature type="compositionally biased region" description="Basic and acidic residues" evidence="6">
    <location>
        <begin position="1"/>
        <end position="13"/>
    </location>
</feature>
<dbReference type="InterPro" id="IPR004911">
    <property type="entry name" value="Interferon-induced_GILT"/>
</dbReference>
<dbReference type="AlphaFoldDB" id="A0A9W9KEG3"/>
<dbReference type="GO" id="GO:0005576">
    <property type="term" value="C:extracellular region"/>
    <property type="evidence" value="ECO:0007669"/>
    <property type="project" value="UniProtKB-SubCell"/>
</dbReference>
<evidence type="ECO:0000256" key="1">
    <source>
        <dbReference type="ARBA" id="ARBA00004613"/>
    </source>
</evidence>
<dbReference type="GO" id="GO:0016671">
    <property type="term" value="F:oxidoreductase activity, acting on a sulfur group of donors, disulfide as acceptor"/>
    <property type="evidence" value="ECO:0007669"/>
    <property type="project" value="InterPro"/>
</dbReference>
<evidence type="ECO:0000313" key="7">
    <source>
        <dbReference type="EMBL" id="KAJ5102032.1"/>
    </source>
</evidence>
<dbReference type="Pfam" id="PF03227">
    <property type="entry name" value="GILT"/>
    <property type="match status" value="1"/>
</dbReference>
<dbReference type="GeneID" id="81394004"/>
<gene>
    <name evidence="7" type="ORF">NUU61_004254</name>
</gene>
<evidence type="ECO:0000256" key="2">
    <source>
        <dbReference type="ARBA" id="ARBA00005679"/>
    </source>
</evidence>
<dbReference type="OrthoDB" id="958254at2759"/>
<evidence type="ECO:0000313" key="8">
    <source>
        <dbReference type="Proteomes" id="UP001141434"/>
    </source>
</evidence>
<keyword evidence="8" id="KW-1185">Reference proteome</keyword>
<comment type="subcellular location">
    <subcellularLocation>
        <location evidence="1">Secreted</location>
    </subcellularLocation>
</comment>
<evidence type="ECO:0000256" key="6">
    <source>
        <dbReference type="SAM" id="MobiDB-lite"/>
    </source>
</evidence>